<evidence type="ECO:0000256" key="1">
    <source>
        <dbReference type="SAM" id="MobiDB-lite"/>
    </source>
</evidence>
<name>A0A6J7JYV0_9ZZZZ</name>
<protein>
    <submittedName>
        <fullName evidence="2">Unannotated protein</fullName>
    </submittedName>
</protein>
<reference evidence="2" key="1">
    <citation type="submission" date="2020-05" db="EMBL/GenBank/DDBJ databases">
        <authorList>
            <person name="Chiriac C."/>
            <person name="Salcher M."/>
            <person name="Ghai R."/>
            <person name="Kavagutti S V."/>
        </authorList>
    </citation>
    <scope>NUCLEOTIDE SEQUENCE</scope>
</reference>
<feature type="region of interest" description="Disordered" evidence="1">
    <location>
        <begin position="577"/>
        <end position="604"/>
    </location>
</feature>
<feature type="region of interest" description="Disordered" evidence="1">
    <location>
        <begin position="638"/>
        <end position="678"/>
    </location>
</feature>
<dbReference type="SUPFAM" id="SSF89372">
    <property type="entry name" value="Fucose-specific lectin"/>
    <property type="match status" value="1"/>
</dbReference>
<evidence type="ECO:0000313" key="2">
    <source>
        <dbReference type="EMBL" id="CAB4948103.1"/>
    </source>
</evidence>
<feature type="compositionally biased region" description="Low complexity" evidence="1">
    <location>
        <begin position="591"/>
        <end position="604"/>
    </location>
</feature>
<accession>A0A6J7JYV0</accession>
<organism evidence="2">
    <name type="scientific">freshwater metagenome</name>
    <dbReference type="NCBI Taxonomy" id="449393"/>
    <lineage>
        <taxon>unclassified sequences</taxon>
        <taxon>metagenomes</taxon>
        <taxon>ecological metagenomes</taxon>
    </lineage>
</organism>
<dbReference type="AlphaFoldDB" id="A0A6J7JYV0"/>
<proteinExistence type="predicted"/>
<gene>
    <name evidence="2" type="ORF">UFOPK3564_03340</name>
</gene>
<sequence length="678" mass="69330">MFTPPGPASLVALATAAALTLPAAAAAHVGPAATIAGPDPAIIDVGGVAMAPDGTGGVVFRRTEAGAPHVYAARYDGERWSAPQRVDAGQRFTSSWPRIGAADGGRLVVTWVQQGPPNQDSMYSAALPRGGSRFRPPTLVDFTIGDSRAAFPSLAMAPNGDALLVYQRVTSFSDALLGNDYVNSQVRLSRFNGSRWSGLGVPVNRIPTAPLRRPDALNAPRVAIGADGSAVVAWQEPDEALQDRVWARRIFGRRLGVVLPVSPTTLGGAPARGAADALDVAISSNGRAVVALRQQPDPAARGERPRILVNQLDEPESGAGRAFGGPQVVPEPAGAPVPGAPRVAIGGRFGLLTGWAGGGTGALAVGTGATAPASVALGPVPDGPPPVLAQGVEGRGTVAVASPEGGGRVVVSELAGAATTSSQGVSGPVGGPVTGLVMAGAGNGNALVAFAQGAADEGQIAVARVDAPPVPFAVEVPPEWTNVRRPLITWQAPPNDPRPRDYTVHVDGRVVARKVYDRGLQLPLGALADGPHRVTVTARSRTGGGQTTTPVSTFATDRRRPLVTVTRRGRRVLVRVTDPGGGRRASGVAEGGTTVDWGDGTTDDGLTRRAVHRYADGGPSGVLVRATDDAGNVTTLRRRLTLPGPRRPAERPGPGTDAPADGGDDTATTRTAARRAHR</sequence>
<dbReference type="EMBL" id="CAFBMK010000312">
    <property type="protein sequence ID" value="CAB4948103.1"/>
    <property type="molecule type" value="Genomic_DNA"/>
</dbReference>
<feature type="compositionally biased region" description="Low complexity" evidence="1">
    <location>
        <begin position="652"/>
        <end position="671"/>
    </location>
</feature>